<evidence type="ECO:0000256" key="7">
    <source>
        <dbReference type="ARBA" id="ARBA00023136"/>
    </source>
</evidence>
<feature type="transmembrane region" description="Helical" evidence="8">
    <location>
        <begin position="295"/>
        <end position="319"/>
    </location>
</feature>
<dbReference type="NCBIfam" id="TIGR00771">
    <property type="entry name" value="DcuC"/>
    <property type="match status" value="1"/>
</dbReference>
<dbReference type="GO" id="GO:0005886">
    <property type="term" value="C:plasma membrane"/>
    <property type="evidence" value="ECO:0007669"/>
    <property type="project" value="UniProtKB-SubCell"/>
</dbReference>
<name>A0A9D2GWA5_9BACT</name>
<dbReference type="GO" id="GO:0015556">
    <property type="term" value="F:C4-dicarboxylate transmembrane transporter activity"/>
    <property type="evidence" value="ECO:0007669"/>
    <property type="project" value="InterPro"/>
</dbReference>
<evidence type="ECO:0000256" key="6">
    <source>
        <dbReference type="ARBA" id="ARBA00022989"/>
    </source>
</evidence>
<keyword evidence="3" id="KW-0813">Transport</keyword>
<dbReference type="PANTHER" id="PTHR42002:SF2">
    <property type="entry name" value="ANAEROBIC C4-DICARBOXYLATE TRANSPORTER DCUC-RELATED"/>
    <property type="match status" value="1"/>
</dbReference>
<evidence type="ECO:0000313" key="10">
    <source>
        <dbReference type="Proteomes" id="UP000824176"/>
    </source>
</evidence>
<dbReference type="EMBL" id="DXAQ01000143">
    <property type="protein sequence ID" value="HIZ90195.1"/>
    <property type="molecule type" value="Genomic_DNA"/>
</dbReference>
<evidence type="ECO:0000256" key="1">
    <source>
        <dbReference type="ARBA" id="ARBA00004651"/>
    </source>
</evidence>
<accession>A0A9D2GWA5</accession>
<gene>
    <name evidence="9" type="primary">dcuC</name>
    <name evidence="9" type="ORF">H9804_09625</name>
</gene>
<reference evidence="9" key="1">
    <citation type="journal article" date="2021" name="PeerJ">
        <title>Extensive microbial diversity within the chicken gut microbiome revealed by metagenomics and culture.</title>
        <authorList>
            <person name="Gilroy R."/>
            <person name="Ravi A."/>
            <person name="Getino M."/>
            <person name="Pursley I."/>
            <person name="Horton D.L."/>
            <person name="Alikhan N.F."/>
            <person name="Baker D."/>
            <person name="Gharbi K."/>
            <person name="Hall N."/>
            <person name="Watson M."/>
            <person name="Adriaenssens E.M."/>
            <person name="Foster-Nyarko E."/>
            <person name="Jarju S."/>
            <person name="Secka A."/>
            <person name="Antonio M."/>
            <person name="Oren A."/>
            <person name="Chaudhuri R.R."/>
            <person name="La Ragione R."/>
            <person name="Hildebrand F."/>
            <person name="Pallen M.J."/>
        </authorList>
    </citation>
    <scope>NUCLEOTIDE SEQUENCE</scope>
    <source>
        <strain evidence="9">ChiW4-1371</strain>
    </source>
</reference>
<feature type="transmembrane region" description="Helical" evidence="8">
    <location>
        <begin position="411"/>
        <end position="428"/>
    </location>
</feature>
<evidence type="ECO:0000256" key="8">
    <source>
        <dbReference type="SAM" id="Phobius"/>
    </source>
</evidence>
<organism evidence="9 10">
    <name type="scientific">Candidatus Mucispirillum faecigallinarum</name>
    <dbReference type="NCBI Taxonomy" id="2838699"/>
    <lineage>
        <taxon>Bacteria</taxon>
        <taxon>Pseudomonadati</taxon>
        <taxon>Deferribacterota</taxon>
        <taxon>Deferribacteres</taxon>
        <taxon>Deferribacterales</taxon>
        <taxon>Mucispirillaceae</taxon>
        <taxon>Mucispirillum</taxon>
    </lineage>
</organism>
<proteinExistence type="inferred from homology"/>
<dbReference type="InterPro" id="IPR004669">
    <property type="entry name" value="C4_dicarb_anaerob_car"/>
</dbReference>
<sequence length="429" mass="44781">MSGVFGVIFGAVCVIAAIVLLIKRYETKTVLFGTGLVMTIATLKPLLAFDAFQKSMVSEGLIWSICSVMGFSYVMKITEVDKHLVNGLAKILMKARPVLIPGVVICTFLVNISLNSAAGVTAAVGTIFIPLLISVGVKPAMAAAAVIFGTWGSMLSPGLSHQPIIAKISGMDVIEVIKVHALTDITAMLTAAATLTIMAKILKEDKGYVDETNSFKIDTNFKVNPFYAVMPLVPVVMLLVLSMQDVRAAVPWAERIAIPHAMLIGAILCIAATRTNPAKATNEFFSGMGKGYGEIFGIIMCAAVFVAGMKSLGLVDALITRLKNSEHLVSIAATYGPFLLGVVSGSGDAATIAFNESVTIHAKTFGLEPVNMGSIAALAGAIGRAASPIAGATIVAAGIAKVSPFEIAKRTAPGAVLASIISMVMLLYM</sequence>
<evidence type="ECO:0000256" key="5">
    <source>
        <dbReference type="ARBA" id="ARBA00022692"/>
    </source>
</evidence>
<keyword evidence="6 8" id="KW-1133">Transmembrane helix</keyword>
<feature type="transmembrane region" description="Helical" evidence="8">
    <location>
        <begin position="226"/>
        <end position="244"/>
    </location>
</feature>
<feature type="transmembrane region" description="Helical" evidence="8">
    <location>
        <begin position="374"/>
        <end position="399"/>
    </location>
</feature>
<evidence type="ECO:0000256" key="3">
    <source>
        <dbReference type="ARBA" id="ARBA00022448"/>
    </source>
</evidence>
<comment type="subcellular location">
    <subcellularLocation>
        <location evidence="1">Cell membrane</location>
        <topology evidence="1">Multi-pass membrane protein</topology>
    </subcellularLocation>
</comment>
<dbReference type="Proteomes" id="UP000824176">
    <property type="component" value="Unassembled WGS sequence"/>
</dbReference>
<keyword evidence="5 8" id="KW-0812">Transmembrane</keyword>
<evidence type="ECO:0000313" key="9">
    <source>
        <dbReference type="EMBL" id="HIZ90195.1"/>
    </source>
</evidence>
<reference evidence="9" key="2">
    <citation type="submission" date="2021-04" db="EMBL/GenBank/DDBJ databases">
        <authorList>
            <person name="Gilroy R."/>
        </authorList>
    </citation>
    <scope>NUCLEOTIDE SEQUENCE</scope>
    <source>
        <strain evidence="9">ChiW4-1371</strain>
    </source>
</reference>
<keyword evidence="4" id="KW-1003">Cell membrane</keyword>
<evidence type="ECO:0000256" key="2">
    <source>
        <dbReference type="ARBA" id="ARBA00005275"/>
    </source>
</evidence>
<dbReference type="PANTHER" id="PTHR42002">
    <property type="entry name" value="ANAEROBIC C4-DICARBOXYLATE TRANSPORTER DCUC-RELATED"/>
    <property type="match status" value="1"/>
</dbReference>
<comment type="caution">
    <text evidence="9">The sequence shown here is derived from an EMBL/GenBank/DDBJ whole genome shotgun (WGS) entry which is preliminary data.</text>
</comment>
<dbReference type="AlphaFoldDB" id="A0A9D2GWA5"/>
<dbReference type="InterPro" id="IPR018385">
    <property type="entry name" value="C4_dicarb_anaerob_car-like"/>
</dbReference>
<dbReference type="NCBIfam" id="NF037994">
    <property type="entry name" value="DcuC_1"/>
    <property type="match status" value="1"/>
</dbReference>
<comment type="similarity">
    <text evidence="2">Belongs to the DcuC/DcuD transporter (TC 2.A.61) family.</text>
</comment>
<protein>
    <submittedName>
        <fullName evidence="9">C4-dicarboxylate transporter DcuC</fullName>
    </submittedName>
</protein>
<feature type="transmembrane region" description="Helical" evidence="8">
    <location>
        <begin position="98"/>
        <end position="129"/>
    </location>
</feature>
<keyword evidence="7 8" id="KW-0472">Membrane</keyword>
<evidence type="ECO:0000256" key="4">
    <source>
        <dbReference type="ARBA" id="ARBA00022475"/>
    </source>
</evidence>
<feature type="transmembrane region" description="Helical" evidence="8">
    <location>
        <begin position="256"/>
        <end position="275"/>
    </location>
</feature>
<dbReference type="Pfam" id="PF03606">
    <property type="entry name" value="DcuC"/>
    <property type="match status" value="1"/>
</dbReference>
<feature type="transmembrane region" description="Helical" evidence="8">
    <location>
        <begin position="331"/>
        <end position="354"/>
    </location>
</feature>
<feature type="transmembrane region" description="Helical" evidence="8">
    <location>
        <begin position="29"/>
        <end position="49"/>
    </location>
</feature>
<feature type="transmembrane region" description="Helical" evidence="8">
    <location>
        <begin position="6"/>
        <end position="22"/>
    </location>
</feature>